<accession>A0A4R3N8V8</accession>
<proteinExistence type="predicted"/>
<name>A0A4R3N8V8_9BACI</name>
<dbReference type="EMBL" id="SMAN01000004">
    <property type="protein sequence ID" value="TCT24961.1"/>
    <property type="molecule type" value="Genomic_DNA"/>
</dbReference>
<dbReference type="AlphaFoldDB" id="A0A4R3N8V8"/>
<reference evidence="1 2" key="1">
    <citation type="submission" date="2019-03" db="EMBL/GenBank/DDBJ databases">
        <title>Genomic Encyclopedia of Type Strains, Phase IV (KMG-IV): sequencing the most valuable type-strain genomes for metagenomic binning, comparative biology and taxonomic classification.</title>
        <authorList>
            <person name="Goeker M."/>
        </authorList>
    </citation>
    <scope>NUCLEOTIDE SEQUENCE [LARGE SCALE GENOMIC DNA]</scope>
    <source>
        <strain evidence="1 2">DSM 25894</strain>
    </source>
</reference>
<comment type="caution">
    <text evidence="1">The sequence shown here is derived from an EMBL/GenBank/DDBJ whole genome shotgun (WGS) entry which is preliminary data.</text>
</comment>
<dbReference type="OrthoDB" id="2989999at2"/>
<evidence type="ECO:0000313" key="1">
    <source>
        <dbReference type="EMBL" id="TCT24961.1"/>
    </source>
</evidence>
<sequence>MQKWFVKHPRLNIPVPDLEKDWNEYTKEEQEYILGEWEKIRGMIPDRIKQLERQIEQKQDQLNHEMNFGISCRLNDEISELASMINELWILYRSSERLTVKQRDC</sequence>
<dbReference type="Proteomes" id="UP000294650">
    <property type="component" value="Unassembled WGS sequence"/>
</dbReference>
<evidence type="ECO:0000313" key="2">
    <source>
        <dbReference type="Proteomes" id="UP000294650"/>
    </source>
</evidence>
<organism evidence="1 2">
    <name type="scientific">Melghiribacillus thermohalophilus</name>
    <dbReference type="NCBI Taxonomy" id="1324956"/>
    <lineage>
        <taxon>Bacteria</taxon>
        <taxon>Bacillati</taxon>
        <taxon>Bacillota</taxon>
        <taxon>Bacilli</taxon>
        <taxon>Bacillales</taxon>
        <taxon>Bacillaceae</taxon>
        <taxon>Melghiribacillus</taxon>
    </lineage>
</organism>
<gene>
    <name evidence="1" type="ORF">EDD68_10428</name>
</gene>
<keyword evidence="2" id="KW-1185">Reference proteome</keyword>
<protein>
    <submittedName>
        <fullName evidence="1">Uncharacterized protein</fullName>
    </submittedName>
</protein>
<dbReference type="RefSeq" id="WP_132371133.1">
    <property type="nucleotide sequence ID" value="NZ_SMAN01000004.1"/>
</dbReference>